<proteinExistence type="predicted"/>
<accession>A0A1Z5HWF0</accession>
<reference evidence="4" key="1">
    <citation type="journal article" date="2017" name="Appl. Environ. Microbiol.">
        <title>Genomic analysis of Calderihabitans maritimus KKC1, a thermophilic hydrogenogenic carboxydotrophic bacterium isolated from marine sediment.</title>
        <authorList>
            <person name="Omae K."/>
            <person name="Yoneda Y."/>
            <person name="Fukuyama Y."/>
            <person name="Yoshida T."/>
            <person name="Sako Y."/>
        </authorList>
    </citation>
    <scope>NUCLEOTIDE SEQUENCE [LARGE SCALE GENOMIC DNA]</scope>
    <source>
        <strain evidence="4">KKC1</strain>
    </source>
</reference>
<sequence length="133" mass="15858">MEILLGLIIVGVPVFLIGYPLIKKEEPSYRKVRYSDEEDSLEKQKESVFTTLGEIEFDYQMKKLSEEDYQFLKNMYKRQAINILKAQEEEEMSLLDQELESDELEAQIEKEIELEIEREVQLLRYREGEGKKE</sequence>
<keyword evidence="1" id="KW-0175">Coiled coil</keyword>
<keyword evidence="2" id="KW-0812">Transmembrane</keyword>
<organism evidence="3 4">
    <name type="scientific">Calderihabitans maritimus</name>
    <dbReference type="NCBI Taxonomy" id="1246530"/>
    <lineage>
        <taxon>Bacteria</taxon>
        <taxon>Bacillati</taxon>
        <taxon>Bacillota</taxon>
        <taxon>Clostridia</taxon>
        <taxon>Neomoorellales</taxon>
        <taxon>Calderihabitantaceae</taxon>
        <taxon>Calderihabitans</taxon>
    </lineage>
</organism>
<name>A0A1Z5HWF0_9FIRM</name>
<dbReference type="EMBL" id="BDGJ01000168">
    <property type="protein sequence ID" value="GAW93738.1"/>
    <property type="molecule type" value="Genomic_DNA"/>
</dbReference>
<feature type="transmembrane region" description="Helical" evidence="2">
    <location>
        <begin position="6"/>
        <end position="22"/>
    </location>
</feature>
<protein>
    <submittedName>
        <fullName evidence="3">Uncharacterized protein</fullName>
    </submittedName>
</protein>
<comment type="caution">
    <text evidence="3">The sequence shown here is derived from an EMBL/GenBank/DDBJ whole genome shotgun (WGS) entry which is preliminary data.</text>
</comment>
<evidence type="ECO:0000313" key="4">
    <source>
        <dbReference type="Proteomes" id="UP000197032"/>
    </source>
</evidence>
<dbReference type="AlphaFoldDB" id="A0A1Z5HWF0"/>
<evidence type="ECO:0000256" key="1">
    <source>
        <dbReference type="SAM" id="Coils"/>
    </source>
</evidence>
<evidence type="ECO:0000313" key="3">
    <source>
        <dbReference type="EMBL" id="GAW93738.1"/>
    </source>
</evidence>
<dbReference type="OrthoDB" id="1727065at2"/>
<dbReference type="RefSeq" id="WP_088554813.1">
    <property type="nucleotide sequence ID" value="NZ_BDGJ01000168.1"/>
</dbReference>
<evidence type="ECO:0000256" key="2">
    <source>
        <dbReference type="SAM" id="Phobius"/>
    </source>
</evidence>
<gene>
    <name evidence="3" type="ORF">KKC1_28660</name>
</gene>
<dbReference type="Proteomes" id="UP000197032">
    <property type="component" value="Unassembled WGS sequence"/>
</dbReference>
<keyword evidence="4" id="KW-1185">Reference proteome</keyword>
<feature type="coiled-coil region" evidence="1">
    <location>
        <begin position="85"/>
        <end position="114"/>
    </location>
</feature>
<keyword evidence="2" id="KW-1133">Transmembrane helix</keyword>
<keyword evidence="2" id="KW-0472">Membrane</keyword>